<comment type="caution">
    <text evidence="1">The sequence shown here is derived from an EMBL/GenBank/DDBJ whole genome shotgun (WGS) entry which is preliminary data.</text>
</comment>
<gene>
    <name evidence="1" type="ORF">TWF481_000305</name>
</gene>
<name>A0AAV9WNC1_9PEZI</name>
<reference evidence="1 2" key="1">
    <citation type="submission" date="2023-08" db="EMBL/GenBank/DDBJ databases">
        <authorList>
            <person name="Palmer J.M."/>
        </authorList>
    </citation>
    <scope>NUCLEOTIDE SEQUENCE [LARGE SCALE GENOMIC DNA]</scope>
    <source>
        <strain evidence="1 2">TWF481</strain>
    </source>
</reference>
<dbReference type="EMBL" id="JAVHJL010000001">
    <property type="protein sequence ID" value="KAK6511389.1"/>
    <property type="molecule type" value="Genomic_DNA"/>
</dbReference>
<evidence type="ECO:0000313" key="2">
    <source>
        <dbReference type="Proteomes" id="UP001370758"/>
    </source>
</evidence>
<dbReference type="Proteomes" id="UP001370758">
    <property type="component" value="Unassembled WGS sequence"/>
</dbReference>
<evidence type="ECO:0000313" key="1">
    <source>
        <dbReference type="EMBL" id="KAK6511389.1"/>
    </source>
</evidence>
<accession>A0AAV9WNC1</accession>
<organism evidence="1 2">
    <name type="scientific">Arthrobotrys musiformis</name>
    <dbReference type="NCBI Taxonomy" id="47236"/>
    <lineage>
        <taxon>Eukaryota</taxon>
        <taxon>Fungi</taxon>
        <taxon>Dikarya</taxon>
        <taxon>Ascomycota</taxon>
        <taxon>Pezizomycotina</taxon>
        <taxon>Orbiliomycetes</taxon>
        <taxon>Orbiliales</taxon>
        <taxon>Orbiliaceae</taxon>
        <taxon>Arthrobotrys</taxon>
    </lineage>
</organism>
<proteinExistence type="predicted"/>
<sequence length="319" mass="35049">MSQGPANQPQSNVSTPAQLCEKYDKGGGTGIQGTFAIYSIRPLPQPWESIASPKLAFQLRQAAEAVAQTISIYFRLSDVDEEDLHSFSTSSPAPNAAQSQIPRLPWFLVNAAISDKHYIVGRESLVESLLIILRRPWCILEVCCCEYETVTTMLEFALLAREVDPKAYAAAAFLLSHEASKRIQQTPNVSPPRIPLTAGRPSQPEVNALQEVYTVLSADGIQSHNPFWLRVICVCGVQLGIAFSDFLRGMCGTKVVLIPERIGSPVGYGPGTIRRAFTENLAAGHRTSDHEQRGGFQVHSIRLVSLYKQVVQELTEEVS</sequence>
<dbReference type="AlphaFoldDB" id="A0AAV9WNC1"/>
<protein>
    <submittedName>
        <fullName evidence="1">Uncharacterized protein</fullName>
    </submittedName>
</protein>
<keyword evidence="2" id="KW-1185">Reference proteome</keyword>